<name>A0A024THQ7_9STRA</name>
<evidence type="ECO:0000256" key="1">
    <source>
        <dbReference type="SAM" id="MobiDB-lite"/>
    </source>
</evidence>
<dbReference type="GeneID" id="20089788"/>
<sequence>MGTTWTSRRKIRIMASHDSFPSTLLPPRVLEWHPKRAARDVMHTSTQHCRWAAMHMRRRHQQRVRHGGVDGCPVTSPSSTECQLPGVAADLDRTSTWQRWVGRDKR</sequence>
<organism evidence="2">
    <name type="scientific">Aphanomyces invadans</name>
    <dbReference type="NCBI Taxonomy" id="157072"/>
    <lineage>
        <taxon>Eukaryota</taxon>
        <taxon>Sar</taxon>
        <taxon>Stramenopiles</taxon>
        <taxon>Oomycota</taxon>
        <taxon>Saprolegniomycetes</taxon>
        <taxon>Saprolegniales</taxon>
        <taxon>Verrucalvaceae</taxon>
        <taxon>Aphanomyces</taxon>
    </lineage>
</organism>
<accession>A0A024THQ7</accession>
<feature type="region of interest" description="Disordered" evidence="1">
    <location>
        <begin position="63"/>
        <end position="83"/>
    </location>
</feature>
<reference evidence="2" key="1">
    <citation type="submission" date="2013-12" db="EMBL/GenBank/DDBJ databases">
        <title>The Genome Sequence of Aphanomyces invadans NJM9701.</title>
        <authorList>
            <consortium name="The Broad Institute Genomics Platform"/>
            <person name="Russ C."/>
            <person name="Tyler B."/>
            <person name="van West P."/>
            <person name="Dieguez-Uribeondo J."/>
            <person name="Young S.K."/>
            <person name="Zeng Q."/>
            <person name="Gargeya S."/>
            <person name="Fitzgerald M."/>
            <person name="Abouelleil A."/>
            <person name="Alvarado L."/>
            <person name="Chapman S.B."/>
            <person name="Gainer-Dewar J."/>
            <person name="Goldberg J."/>
            <person name="Griggs A."/>
            <person name="Gujja S."/>
            <person name="Hansen M."/>
            <person name="Howarth C."/>
            <person name="Imamovic A."/>
            <person name="Ireland A."/>
            <person name="Larimer J."/>
            <person name="McCowan C."/>
            <person name="Murphy C."/>
            <person name="Pearson M."/>
            <person name="Poon T.W."/>
            <person name="Priest M."/>
            <person name="Roberts A."/>
            <person name="Saif S."/>
            <person name="Shea T."/>
            <person name="Sykes S."/>
            <person name="Wortman J."/>
            <person name="Nusbaum C."/>
            <person name="Birren B."/>
        </authorList>
    </citation>
    <scope>NUCLEOTIDE SEQUENCE [LARGE SCALE GENOMIC DNA]</scope>
    <source>
        <strain evidence="2">NJM9701</strain>
    </source>
</reference>
<dbReference type="EMBL" id="KI913994">
    <property type="protein sequence ID" value="ETV93126.1"/>
    <property type="molecule type" value="Genomic_DNA"/>
</dbReference>
<dbReference type="VEuPathDB" id="FungiDB:H310_12738"/>
<proteinExistence type="predicted"/>
<protein>
    <submittedName>
        <fullName evidence="2">Uncharacterized protein</fullName>
    </submittedName>
</protein>
<dbReference type="RefSeq" id="XP_008878148.1">
    <property type="nucleotide sequence ID" value="XM_008879926.1"/>
</dbReference>
<dbReference type="AlphaFoldDB" id="A0A024THQ7"/>
<gene>
    <name evidence="2" type="ORF">H310_12738</name>
</gene>
<evidence type="ECO:0000313" key="2">
    <source>
        <dbReference type="EMBL" id="ETV93126.1"/>
    </source>
</evidence>